<dbReference type="InterPro" id="IPR051830">
    <property type="entry name" value="NOTCH_homolog"/>
</dbReference>
<dbReference type="Pfam" id="PF12661">
    <property type="entry name" value="hEGF"/>
    <property type="match status" value="3"/>
</dbReference>
<proteinExistence type="predicted"/>
<dbReference type="STRING" id="282301.A0A267FSM0"/>
<evidence type="ECO:0000256" key="8">
    <source>
        <dbReference type="PROSITE-ProRule" id="PRU00377"/>
    </source>
</evidence>
<dbReference type="InterPro" id="IPR018097">
    <property type="entry name" value="EGF_Ca-bd_CS"/>
</dbReference>
<evidence type="ECO:0000256" key="7">
    <source>
        <dbReference type="PROSITE-ProRule" id="PRU00076"/>
    </source>
</evidence>
<feature type="disulfide bond" evidence="7">
    <location>
        <begin position="240"/>
        <end position="249"/>
    </location>
</feature>
<feature type="domain" description="EGF-like" evidence="12">
    <location>
        <begin position="447"/>
        <end position="483"/>
    </location>
</feature>
<keyword evidence="9 10" id="KW-1133">Transmembrane helix</keyword>
<dbReference type="FunFam" id="2.10.25.10:FF:000012">
    <property type="entry name" value="Delta-like protein"/>
    <property type="match status" value="2"/>
</dbReference>
<comment type="function">
    <text evidence="9">Putative Notch ligand involved in the mediation of Notch signaling.</text>
</comment>
<dbReference type="FunFam" id="2.10.25.10:FF:000255">
    <property type="entry name" value="Sushi, nidogen and EGF-like domains 1"/>
    <property type="match status" value="1"/>
</dbReference>
<name>A0A267FSM0_9PLAT</name>
<evidence type="ECO:0000256" key="6">
    <source>
        <dbReference type="ARBA" id="ARBA00023180"/>
    </source>
</evidence>
<dbReference type="AlphaFoldDB" id="A0A267FSM0"/>
<evidence type="ECO:0000256" key="2">
    <source>
        <dbReference type="ARBA" id="ARBA00022536"/>
    </source>
</evidence>
<dbReference type="InterPro" id="IPR000152">
    <property type="entry name" value="EGF-type_Asp/Asn_hydroxyl_site"/>
</dbReference>
<dbReference type="PANTHER" id="PTHR24033:SF218">
    <property type="entry name" value="EGF-LIKE DOMAIN-CONTAINING PROTEIN"/>
    <property type="match status" value="1"/>
</dbReference>
<sequence>MHSLLCLLLTGCCLIVAVNCHGYMTIKFQQYHNHDSRCSDGTYCDTILIFNSRESACDPHFHLTADRYNAGGNRLFDHSQSGWYWDKDVIDFGSDFAGIKNPVVIAMNFDNNDGRLFIRVIVHDKDSTADDLIDIFSATLEASGPDAKDLTIVSHAMGHTLRIRYWYSCHSGYYGALCNTYCMEKNNAWDGHYTCGSDGQKVCRSGWIGADCKTPHPCSTDVCQNGATCVPNGDSYSCRCPADYSGTNCETFLNPCTYRNPCKNGATCVLNGDSYSCRCPADYSGTNCETFLNPCTYRNPCKNGATCQLDASRQPQCRCLPQFTGSHCELDVDECSTESPCSNDMPCVNIHGGFYCNCTDAKLHGSRCEFDRCNTTVCLNSGICHVNETDGVPRCLCPEGFLGENCEIDNPCYSSPCENGAPCRNSAVGFACDCPPDFIGDRCETAKPNYCASGPCRNGGDCVSGTDGFSCTCPAGFKGALCERFASEGTPKSVGQVGENPGDASTGNSSVVGVAAGCAVGFLLLIALGVFLGVYLLRRRRNAGSEADLGSSIGHTNEIYNNASECTGTVRSYDPTVQWEDEPAVYEAISGLPVGEPANQLPVGGLENSAYEEDA</sequence>
<feature type="disulfide bond" evidence="7">
    <location>
        <begin position="378"/>
        <end position="395"/>
    </location>
</feature>
<dbReference type="PROSITE" id="PS01187">
    <property type="entry name" value="EGF_CA"/>
    <property type="match status" value="1"/>
</dbReference>
<dbReference type="Pfam" id="PF00008">
    <property type="entry name" value="EGF"/>
    <property type="match status" value="3"/>
</dbReference>
<dbReference type="EMBL" id="NIVC01000795">
    <property type="protein sequence ID" value="PAA76766.1"/>
    <property type="molecule type" value="Genomic_DNA"/>
</dbReference>
<feature type="domain" description="EGF-like" evidence="12">
    <location>
        <begin position="291"/>
        <end position="329"/>
    </location>
</feature>
<organism evidence="14 15">
    <name type="scientific">Macrostomum lignano</name>
    <dbReference type="NCBI Taxonomy" id="282301"/>
    <lineage>
        <taxon>Eukaryota</taxon>
        <taxon>Metazoa</taxon>
        <taxon>Spiralia</taxon>
        <taxon>Lophotrochozoa</taxon>
        <taxon>Platyhelminthes</taxon>
        <taxon>Rhabditophora</taxon>
        <taxon>Macrostomorpha</taxon>
        <taxon>Macrostomida</taxon>
        <taxon>Macrostomidae</taxon>
        <taxon>Macrostomum</taxon>
    </lineage>
</organism>
<protein>
    <recommendedName>
        <fullName evidence="9">Delta-like protein</fullName>
    </recommendedName>
</protein>
<dbReference type="PROSITE" id="PS51051">
    <property type="entry name" value="DSL"/>
    <property type="match status" value="1"/>
</dbReference>
<feature type="disulfide bond" evidence="8">
    <location>
        <begin position="169"/>
        <end position="178"/>
    </location>
</feature>
<feature type="domain" description="EGF-like" evidence="12">
    <location>
        <begin position="252"/>
        <end position="289"/>
    </location>
</feature>
<accession>A0A267FSM0</accession>
<feature type="domain" description="EGF-like" evidence="12">
    <location>
        <begin position="408"/>
        <end position="444"/>
    </location>
</feature>
<feature type="disulfide bond" evidence="7">
    <location>
        <begin position="279"/>
        <end position="288"/>
    </location>
</feature>
<keyword evidence="6" id="KW-0325">Glycoprotein</keyword>
<evidence type="ECO:0000256" key="9">
    <source>
        <dbReference type="RuleBase" id="RU280815"/>
    </source>
</evidence>
<feature type="chain" id="PRO_5012470239" description="Delta-like protein" evidence="11">
    <location>
        <begin position="21"/>
        <end position="615"/>
    </location>
</feature>
<feature type="signal peptide" evidence="11">
    <location>
        <begin position="1"/>
        <end position="20"/>
    </location>
</feature>
<keyword evidence="4 9" id="KW-0677">Repeat</keyword>
<feature type="disulfide bond" evidence="7">
    <location>
        <begin position="434"/>
        <end position="443"/>
    </location>
</feature>
<evidence type="ECO:0000256" key="10">
    <source>
        <dbReference type="SAM" id="Phobius"/>
    </source>
</evidence>
<evidence type="ECO:0000256" key="11">
    <source>
        <dbReference type="SAM" id="SignalP"/>
    </source>
</evidence>
<dbReference type="InterPro" id="IPR000742">
    <property type="entry name" value="EGF"/>
</dbReference>
<dbReference type="Pfam" id="PF01414">
    <property type="entry name" value="DSL"/>
    <property type="match status" value="1"/>
</dbReference>
<evidence type="ECO:0000313" key="15">
    <source>
        <dbReference type="Proteomes" id="UP000215902"/>
    </source>
</evidence>
<dbReference type="InterPro" id="IPR013032">
    <property type="entry name" value="EGF-like_CS"/>
</dbReference>
<keyword evidence="15" id="KW-1185">Reference proteome</keyword>
<keyword evidence="3 9" id="KW-0732">Signal</keyword>
<feature type="transmembrane region" description="Helical" evidence="10">
    <location>
        <begin position="511"/>
        <end position="537"/>
    </location>
</feature>
<feature type="disulfide bond" evidence="7">
    <location>
        <begin position="397"/>
        <end position="406"/>
    </location>
</feature>
<dbReference type="GO" id="GO:0016020">
    <property type="term" value="C:membrane"/>
    <property type="evidence" value="ECO:0007669"/>
    <property type="project" value="UniProtKB-SubCell"/>
</dbReference>
<feature type="domain" description="EGF-like" evidence="12">
    <location>
        <begin position="369"/>
        <end position="407"/>
    </location>
</feature>
<evidence type="ECO:0000259" key="12">
    <source>
        <dbReference type="PROSITE" id="PS50026"/>
    </source>
</evidence>
<comment type="subcellular location">
    <subcellularLocation>
        <location evidence="9">Membrane</location>
        <topology evidence="9">Single-pass type I membrane protein</topology>
    </subcellularLocation>
</comment>
<reference evidence="14 15" key="1">
    <citation type="submission" date="2017-06" db="EMBL/GenBank/DDBJ databases">
        <title>A platform for efficient transgenesis in Macrostomum lignano, a flatworm model organism for stem cell research.</title>
        <authorList>
            <person name="Berezikov E."/>
        </authorList>
    </citation>
    <scope>NUCLEOTIDE SEQUENCE [LARGE SCALE GENOMIC DNA]</scope>
    <source>
        <strain evidence="14">DV1</strain>
        <tissue evidence="14">Whole organism</tissue>
    </source>
</reference>
<dbReference type="Proteomes" id="UP000215902">
    <property type="component" value="Unassembled WGS sequence"/>
</dbReference>
<dbReference type="InterPro" id="IPR001774">
    <property type="entry name" value="DSL"/>
</dbReference>
<evidence type="ECO:0000256" key="5">
    <source>
        <dbReference type="ARBA" id="ARBA00023157"/>
    </source>
</evidence>
<keyword evidence="9 10" id="KW-0812">Transmembrane</keyword>
<keyword evidence="5 7" id="KW-1015">Disulfide bond</keyword>
<feature type="disulfide bond" evidence="7">
    <location>
        <begin position="319"/>
        <end position="328"/>
    </location>
</feature>
<feature type="domain" description="DSL" evidence="13">
    <location>
        <begin position="167"/>
        <end position="212"/>
    </location>
</feature>
<feature type="disulfide bond" evidence="7">
    <location>
        <begin position="473"/>
        <end position="482"/>
    </location>
</feature>
<feature type="domain" description="EGF-like" evidence="12">
    <location>
        <begin position="214"/>
        <end position="250"/>
    </location>
</feature>
<keyword evidence="2 7" id="KW-0245">EGF-like domain</keyword>
<dbReference type="PROSITE" id="PS00022">
    <property type="entry name" value="EGF_1"/>
    <property type="match status" value="6"/>
</dbReference>
<feature type="domain" description="EGF-like" evidence="12">
    <location>
        <begin position="331"/>
        <end position="366"/>
    </location>
</feature>
<dbReference type="Gene3D" id="2.10.25.10">
    <property type="entry name" value="Laminin"/>
    <property type="match status" value="7"/>
</dbReference>
<dbReference type="PROSITE" id="PS01186">
    <property type="entry name" value="EGF_2"/>
    <property type="match status" value="2"/>
</dbReference>
<dbReference type="SMART" id="SM00179">
    <property type="entry name" value="EGF_CA"/>
    <property type="match status" value="6"/>
</dbReference>
<dbReference type="PROSITE" id="PS00010">
    <property type="entry name" value="ASX_HYDROXYL"/>
    <property type="match status" value="1"/>
</dbReference>
<evidence type="ECO:0000313" key="14">
    <source>
        <dbReference type="EMBL" id="PAA76766.1"/>
    </source>
</evidence>
<dbReference type="PANTHER" id="PTHR24033">
    <property type="entry name" value="EGF-LIKE DOMAIN-CONTAINING PROTEIN"/>
    <property type="match status" value="1"/>
</dbReference>
<dbReference type="GO" id="GO:0005509">
    <property type="term" value="F:calcium ion binding"/>
    <property type="evidence" value="ECO:0007669"/>
    <property type="project" value="InterPro"/>
</dbReference>
<keyword evidence="1 9" id="KW-0217">Developmental protein</keyword>
<dbReference type="SMART" id="SM00181">
    <property type="entry name" value="EGF"/>
    <property type="match status" value="7"/>
</dbReference>
<dbReference type="CDD" id="cd00054">
    <property type="entry name" value="EGF_CA"/>
    <property type="match status" value="5"/>
</dbReference>
<evidence type="ECO:0000256" key="3">
    <source>
        <dbReference type="ARBA" id="ARBA00022729"/>
    </source>
</evidence>
<dbReference type="FunFam" id="2.10.25.10:FF:000118">
    <property type="entry name" value="protein delta homolog 2"/>
    <property type="match status" value="1"/>
</dbReference>
<comment type="caution">
    <text evidence="7">Lacks conserved residue(s) required for the propagation of feature annotation.</text>
</comment>
<evidence type="ECO:0000256" key="1">
    <source>
        <dbReference type="ARBA" id="ARBA00022473"/>
    </source>
</evidence>
<evidence type="ECO:0000256" key="4">
    <source>
        <dbReference type="ARBA" id="ARBA00022737"/>
    </source>
</evidence>
<keyword evidence="9 10" id="KW-0472">Membrane</keyword>
<comment type="caution">
    <text evidence="14">The sequence shown here is derived from an EMBL/GenBank/DDBJ whole genome shotgun (WGS) entry which is preliminary data.</text>
</comment>
<gene>
    <name evidence="14" type="ORF">BOX15_Mlig014459g1</name>
</gene>
<feature type="disulfide bond" evidence="8">
    <location>
        <begin position="203"/>
        <end position="212"/>
    </location>
</feature>
<dbReference type="OrthoDB" id="430340at2759"/>
<dbReference type="Gene3D" id="2.10.25.140">
    <property type="match status" value="1"/>
</dbReference>
<dbReference type="SMART" id="SM00051">
    <property type="entry name" value="DSL"/>
    <property type="match status" value="1"/>
</dbReference>
<evidence type="ECO:0000259" key="13">
    <source>
        <dbReference type="PROSITE" id="PS51051"/>
    </source>
</evidence>
<dbReference type="SUPFAM" id="SSF57196">
    <property type="entry name" value="EGF/Laminin"/>
    <property type="match status" value="7"/>
</dbReference>
<dbReference type="GO" id="GO:0007154">
    <property type="term" value="P:cell communication"/>
    <property type="evidence" value="ECO:0007669"/>
    <property type="project" value="InterPro"/>
</dbReference>
<dbReference type="InterPro" id="IPR001881">
    <property type="entry name" value="EGF-like_Ca-bd_dom"/>
</dbReference>
<dbReference type="PROSITE" id="PS50026">
    <property type="entry name" value="EGF_3"/>
    <property type="match status" value="7"/>
</dbReference>